<feature type="domain" description="C2H2-type" evidence="9">
    <location>
        <begin position="237"/>
        <end position="261"/>
    </location>
</feature>
<dbReference type="EMBL" id="LR824005">
    <property type="protein sequence ID" value="CAH0592667.1"/>
    <property type="molecule type" value="Genomic_DNA"/>
</dbReference>
<dbReference type="FunFam" id="3.30.160.60:FF:000007">
    <property type="entry name" value="Basic krueppel-like factor 3"/>
    <property type="match status" value="1"/>
</dbReference>
<evidence type="ECO:0000256" key="3">
    <source>
        <dbReference type="ARBA" id="ARBA00022771"/>
    </source>
</evidence>
<dbReference type="PANTHER" id="PTHR46179">
    <property type="entry name" value="ZINC FINGER PROTEIN"/>
    <property type="match status" value="1"/>
</dbReference>
<evidence type="ECO:0000256" key="6">
    <source>
        <dbReference type="ARBA" id="ARBA00023163"/>
    </source>
</evidence>
<dbReference type="SMART" id="SM00355">
    <property type="entry name" value="ZnF_C2H2"/>
    <property type="match status" value="7"/>
</dbReference>
<dbReference type="Proteomes" id="UP001154114">
    <property type="component" value="Chromosome 2"/>
</dbReference>
<feature type="domain" description="C2H2-type" evidence="9">
    <location>
        <begin position="373"/>
        <end position="402"/>
    </location>
</feature>
<feature type="domain" description="C2H2-type" evidence="9">
    <location>
        <begin position="343"/>
        <end position="372"/>
    </location>
</feature>
<dbReference type="PANTHER" id="PTHR46179:SF13">
    <property type="entry name" value="C2H2-TYPE DOMAIN-CONTAINING PROTEIN"/>
    <property type="match status" value="1"/>
</dbReference>
<dbReference type="PROSITE" id="PS00028">
    <property type="entry name" value="ZINC_FINGER_C2H2_1"/>
    <property type="match status" value="4"/>
</dbReference>
<reference evidence="10" key="1">
    <citation type="submission" date="2021-12" db="EMBL/GenBank/DDBJ databases">
        <authorList>
            <person name="King R."/>
        </authorList>
    </citation>
    <scope>NUCLEOTIDE SEQUENCE</scope>
</reference>
<evidence type="ECO:0000256" key="1">
    <source>
        <dbReference type="ARBA" id="ARBA00004123"/>
    </source>
</evidence>
<evidence type="ECO:0000256" key="2">
    <source>
        <dbReference type="ARBA" id="ARBA00022723"/>
    </source>
</evidence>
<evidence type="ECO:0000313" key="10">
    <source>
        <dbReference type="EMBL" id="CAH0592667.1"/>
    </source>
</evidence>
<comment type="subcellular location">
    <subcellularLocation>
        <location evidence="1">Nucleus</location>
    </subcellularLocation>
</comment>
<evidence type="ECO:0000256" key="4">
    <source>
        <dbReference type="ARBA" id="ARBA00022833"/>
    </source>
</evidence>
<keyword evidence="7" id="KW-0539">Nucleus</keyword>
<evidence type="ECO:0000256" key="8">
    <source>
        <dbReference type="PROSITE-ProRule" id="PRU00042"/>
    </source>
</evidence>
<dbReference type="InterPro" id="IPR051061">
    <property type="entry name" value="Zinc_finger_trans_reg"/>
</dbReference>
<feature type="domain" description="C2H2-type" evidence="9">
    <location>
        <begin position="403"/>
        <end position="425"/>
    </location>
</feature>
<keyword evidence="3 8" id="KW-0863">Zinc-finger</keyword>
<dbReference type="InterPro" id="IPR036236">
    <property type="entry name" value="Znf_C2H2_sf"/>
</dbReference>
<dbReference type="Pfam" id="PF00096">
    <property type="entry name" value="zf-C2H2"/>
    <property type="match status" value="1"/>
</dbReference>
<dbReference type="OrthoDB" id="6277246at2759"/>
<organism evidence="10 11">
    <name type="scientific">Chrysodeixis includens</name>
    <name type="common">Soybean looper</name>
    <name type="synonym">Pseudoplusia includens</name>
    <dbReference type="NCBI Taxonomy" id="689277"/>
    <lineage>
        <taxon>Eukaryota</taxon>
        <taxon>Metazoa</taxon>
        <taxon>Ecdysozoa</taxon>
        <taxon>Arthropoda</taxon>
        <taxon>Hexapoda</taxon>
        <taxon>Insecta</taxon>
        <taxon>Pterygota</taxon>
        <taxon>Neoptera</taxon>
        <taxon>Endopterygota</taxon>
        <taxon>Lepidoptera</taxon>
        <taxon>Glossata</taxon>
        <taxon>Ditrysia</taxon>
        <taxon>Noctuoidea</taxon>
        <taxon>Noctuidae</taxon>
        <taxon>Plusiinae</taxon>
        <taxon>Chrysodeixis</taxon>
    </lineage>
</organism>
<accession>A0A9P0BM41</accession>
<dbReference type="AlphaFoldDB" id="A0A9P0BM41"/>
<keyword evidence="6" id="KW-0804">Transcription</keyword>
<protein>
    <recommendedName>
        <fullName evidence="9">C2H2-type domain-containing protein</fullName>
    </recommendedName>
</protein>
<keyword evidence="11" id="KW-1185">Reference proteome</keyword>
<name>A0A9P0BM41_CHRIL</name>
<dbReference type="SUPFAM" id="SSF57667">
    <property type="entry name" value="beta-beta-alpha zinc fingers"/>
    <property type="match status" value="2"/>
</dbReference>
<dbReference type="InterPro" id="IPR013087">
    <property type="entry name" value="Znf_C2H2_type"/>
</dbReference>
<keyword evidence="5" id="KW-0805">Transcription regulation</keyword>
<dbReference type="Gene3D" id="3.30.160.60">
    <property type="entry name" value="Classic Zinc Finger"/>
    <property type="match status" value="5"/>
</dbReference>
<proteinExistence type="predicted"/>
<keyword evidence="4" id="KW-0862">Zinc</keyword>
<feature type="domain" description="C2H2-type" evidence="9">
    <location>
        <begin position="434"/>
        <end position="464"/>
    </location>
</feature>
<sequence>MFVSHEKNVSKKTFQKPNILRKSSKVSKPRANLSNVESPVSISLVNNSYGEEASISYSLDNITSCETETPTNLNQSVWKLTLTNTNENKADDNLHGNPVDVEVTDSSAISTEITNVEKSFEQSSLNIESFINGGGNAETMPLHFVENTPSPEEDSTNVKTEWRFDITNNATDIIIENCNDSLTDEVEQRQESVIVVPSSLPSDFTEQQIPAQEQVSDEPTPVEIMPVEYFSNRAIKYKCDHPNCSKGFWSEEKLKKHKNSHNRPVVRTPTQAVIECPVKKINIEGLEERCPQTFQVRSDLLKHLNEDHTPEDASYRCGVCGRRFFWAGGLRAHGASLCARGGLACGWPGCGRVFRLPCRLREHARAHTGDRPYRCRYPECGWAFRSASKLVRHARRHTDERRHACGACGRAFLRREHLRDHAARHHLPSARVPHRCTHPGCEQSFTNMSTLYTHMKKVHRKEAKDCETSNSPDEPTVRVDGDNIYLVSLVDEAPVIDEDSSRVEAVARELEAEAAAALVAEDGGAGGAGGAGEGAEGAGGAAEGRAARTHCTWPLARHTQLHHYVLDDDTHVERAEGSGSDVYTVRSDLFLHGNAPIDEDSQHIVGAGEEVAPLDADLCLIDAHPTIDLMQEELMYEDAAVDESSFRVFLMNGEELT</sequence>
<gene>
    <name evidence="10" type="ORF">CINC_LOCUS5828</name>
</gene>
<keyword evidence="2" id="KW-0479">Metal-binding</keyword>
<dbReference type="GO" id="GO:0008270">
    <property type="term" value="F:zinc ion binding"/>
    <property type="evidence" value="ECO:0007669"/>
    <property type="project" value="UniProtKB-KW"/>
</dbReference>
<dbReference type="GO" id="GO:0006357">
    <property type="term" value="P:regulation of transcription by RNA polymerase II"/>
    <property type="evidence" value="ECO:0007669"/>
    <property type="project" value="TreeGrafter"/>
</dbReference>
<dbReference type="GO" id="GO:0005634">
    <property type="term" value="C:nucleus"/>
    <property type="evidence" value="ECO:0007669"/>
    <property type="project" value="UniProtKB-SubCell"/>
</dbReference>
<evidence type="ECO:0000256" key="7">
    <source>
        <dbReference type="ARBA" id="ARBA00023242"/>
    </source>
</evidence>
<evidence type="ECO:0000256" key="5">
    <source>
        <dbReference type="ARBA" id="ARBA00023015"/>
    </source>
</evidence>
<evidence type="ECO:0000313" key="11">
    <source>
        <dbReference type="Proteomes" id="UP001154114"/>
    </source>
</evidence>
<dbReference type="PROSITE" id="PS50157">
    <property type="entry name" value="ZINC_FINGER_C2H2_2"/>
    <property type="match status" value="5"/>
</dbReference>
<evidence type="ECO:0000259" key="9">
    <source>
        <dbReference type="PROSITE" id="PS50157"/>
    </source>
</evidence>